<accession>A0ABR9KIL3</accession>
<dbReference type="InterPro" id="IPR055235">
    <property type="entry name" value="ASD1_cat"/>
</dbReference>
<dbReference type="PANTHER" id="PTHR43576">
    <property type="entry name" value="ALPHA-L-ARABINOFURANOSIDASE C-RELATED"/>
    <property type="match status" value="1"/>
</dbReference>
<organism evidence="2 3">
    <name type="scientific">Nonomuraea africana</name>
    <dbReference type="NCBI Taxonomy" id="46171"/>
    <lineage>
        <taxon>Bacteria</taxon>
        <taxon>Bacillati</taxon>
        <taxon>Actinomycetota</taxon>
        <taxon>Actinomycetes</taxon>
        <taxon>Streptosporangiales</taxon>
        <taxon>Streptosporangiaceae</taxon>
        <taxon>Nonomuraea</taxon>
    </lineage>
</organism>
<keyword evidence="3" id="KW-1185">Reference proteome</keyword>
<protein>
    <submittedName>
        <fullName evidence="2">Alpha-L-arabinofuranosidase</fullName>
    </submittedName>
</protein>
<dbReference type="EMBL" id="JADBEF010000001">
    <property type="protein sequence ID" value="MBE1561805.1"/>
    <property type="molecule type" value="Genomic_DNA"/>
</dbReference>
<feature type="domain" description="Alpha-L-arabinofuranosidase 1 catalytic" evidence="1">
    <location>
        <begin position="60"/>
        <end position="115"/>
    </location>
</feature>
<name>A0ABR9KIL3_9ACTN</name>
<dbReference type="PANTHER" id="PTHR43576:SF3">
    <property type="entry name" value="ALPHA-L-ARABINOFURANOSIDASE C"/>
    <property type="match status" value="1"/>
</dbReference>
<evidence type="ECO:0000313" key="3">
    <source>
        <dbReference type="Proteomes" id="UP000661607"/>
    </source>
</evidence>
<gene>
    <name evidence="2" type="ORF">H4W81_004584</name>
</gene>
<proteinExistence type="predicted"/>
<dbReference type="Gene3D" id="3.20.20.80">
    <property type="entry name" value="Glycosidases"/>
    <property type="match status" value="1"/>
</dbReference>
<sequence length="121" mass="13431">MTSTARLTLDPAFLIGPVEPRLFGSFVEHMGRCVHTGIFEPGHPLADADGFRADVLELTRELGVTVVRYPGGNFVSNYRWEDGVGPAELARLDLAWRSLEDNSFGLNEFMAWAARAAGRHW</sequence>
<dbReference type="SUPFAM" id="SSF51445">
    <property type="entry name" value="(Trans)glycosidases"/>
    <property type="match status" value="1"/>
</dbReference>
<dbReference type="Proteomes" id="UP000661607">
    <property type="component" value="Unassembled WGS sequence"/>
</dbReference>
<evidence type="ECO:0000259" key="1">
    <source>
        <dbReference type="Pfam" id="PF22848"/>
    </source>
</evidence>
<evidence type="ECO:0000313" key="2">
    <source>
        <dbReference type="EMBL" id="MBE1561805.1"/>
    </source>
</evidence>
<reference evidence="2 3" key="1">
    <citation type="submission" date="2020-10" db="EMBL/GenBank/DDBJ databases">
        <title>Sequencing the genomes of 1000 actinobacteria strains.</title>
        <authorList>
            <person name="Klenk H.-P."/>
        </authorList>
    </citation>
    <scope>NUCLEOTIDE SEQUENCE [LARGE SCALE GENOMIC DNA]</scope>
    <source>
        <strain evidence="2 3">DSM 43748</strain>
    </source>
</reference>
<dbReference type="Pfam" id="PF22848">
    <property type="entry name" value="ASD1_dom"/>
    <property type="match status" value="1"/>
</dbReference>
<comment type="caution">
    <text evidence="2">The sequence shown here is derived from an EMBL/GenBank/DDBJ whole genome shotgun (WGS) entry which is preliminary data.</text>
</comment>
<dbReference type="InterPro" id="IPR017853">
    <property type="entry name" value="GH"/>
</dbReference>